<organism evidence="9 10">
    <name type="scientific">Corchorus capsularis</name>
    <name type="common">Jute</name>
    <dbReference type="NCBI Taxonomy" id="210143"/>
    <lineage>
        <taxon>Eukaryota</taxon>
        <taxon>Viridiplantae</taxon>
        <taxon>Streptophyta</taxon>
        <taxon>Embryophyta</taxon>
        <taxon>Tracheophyta</taxon>
        <taxon>Spermatophyta</taxon>
        <taxon>Magnoliopsida</taxon>
        <taxon>eudicotyledons</taxon>
        <taxon>Gunneridae</taxon>
        <taxon>Pentapetalae</taxon>
        <taxon>rosids</taxon>
        <taxon>malvids</taxon>
        <taxon>Malvales</taxon>
        <taxon>Malvaceae</taxon>
        <taxon>Grewioideae</taxon>
        <taxon>Apeibeae</taxon>
        <taxon>Corchorus</taxon>
    </lineage>
</organism>
<dbReference type="STRING" id="210143.A0A1R3JX15"/>
<comment type="subcellular location">
    <subcellularLocation>
        <location evidence="2">Chromosome</location>
        <location evidence="2">Telomere</location>
    </subcellularLocation>
    <subcellularLocation>
        <location evidence="1">Nucleus</location>
    </subcellularLocation>
</comment>
<dbReference type="OrthoDB" id="2186770at2759"/>
<dbReference type="GO" id="GO:0032210">
    <property type="term" value="P:regulation of telomere maintenance via telomerase"/>
    <property type="evidence" value="ECO:0007669"/>
    <property type="project" value="TreeGrafter"/>
</dbReference>
<dbReference type="GO" id="GO:0000783">
    <property type="term" value="C:nuclear telomere cap complex"/>
    <property type="evidence" value="ECO:0007669"/>
    <property type="project" value="TreeGrafter"/>
</dbReference>
<dbReference type="InterPro" id="IPR011564">
    <property type="entry name" value="Telomer_end-bd_POT1/Cdc13"/>
</dbReference>
<evidence type="ECO:0000256" key="4">
    <source>
        <dbReference type="ARBA" id="ARBA00022454"/>
    </source>
</evidence>
<accession>A0A1R3JX15</accession>
<gene>
    <name evidence="9" type="ORF">CCACVL1_03858</name>
</gene>
<dbReference type="FunFam" id="2.40.50.140:FF:000119">
    <property type="entry name" value="Protection of telomeres 1 homolog"/>
    <property type="match status" value="1"/>
</dbReference>
<evidence type="ECO:0000256" key="5">
    <source>
        <dbReference type="ARBA" id="ARBA00022895"/>
    </source>
</evidence>
<keyword evidence="6" id="KW-0238">DNA-binding</keyword>
<evidence type="ECO:0000256" key="7">
    <source>
        <dbReference type="ARBA" id="ARBA00023242"/>
    </source>
</evidence>
<name>A0A1R3JX15_COCAP</name>
<protein>
    <submittedName>
        <fullName evidence="9">Telomere end binding protein</fullName>
    </submittedName>
</protein>
<dbReference type="CDD" id="cd04497">
    <property type="entry name" value="hPOT1_OB1_like"/>
    <property type="match status" value="1"/>
</dbReference>
<evidence type="ECO:0000259" key="8">
    <source>
        <dbReference type="SMART" id="SM00976"/>
    </source>
</evidence>
<comment type="similarity">
    <text evidence="3">Belongs to the telombin family.</text>
</comment>
<comment type="caution">
    <text evidence="9">The sequence shown here is derived from an EMBL/GenBank/DDBJ whole genome shotgun (WGS) entry which is preliminary data.</text>
</comment>
<dbReference type="PANTHER" id="PTHR14513:SF0">
    <property type="entry name" value="PROTECTION OF TELOMERES PROTEIN 1"/>
    <property type="match status" value="1"/>
</dbReference>
<dbReference type="SUPFAM" id="SSF50249">
    <property type="entry name" value="Nucleic acid-binding proteins"/>
    <property type="match status" value="2"/>
</dbReference>
<reference evidence="9 10" key="1">
    <citation type="submission" date="2013-09" db="EMBL/GenBank/DDBJ databases">
        <title>Corchorus capsularis genome sequencing.</title>
        <authorList>
            <person name="Alam M."/>
            <person name="Haque M.S."/>
            <person name="Islam M.S."/>
            <person name="Emdad E.M."/>
            <person name="Islam M.M."/>
            <person name="Ahmed B."/>
            <person name="Halim A."/>
            <person name="Hossen Q.M.M."/>
            <person name="Hossain M.Z."/>
            <person name="Ahmed R."/>
            <person name="Khan M.M."/>
            <person name="Islam R."/>
            <person name="Rashid M.M."/>
            <person name="Khan S.A."/>
            <person name="Rahman M.S."/>
            <person name="Alam M."/>
        </authorList>
    </citation>
    <scope>NUCLEOTIDE SEQUENCE [LARGE SCALE GENOMIC DNA]</scope>
    <source>
        <strain evidence="10">cv. CVL-1</strain>
        <tissue evidence="9">Whole seedling</tissue>
    </source>
</reference>
<dbReference type="EMBL" id="AWWV01006894">
    <property type="protein sequence ID" value="OMO99311.1"/>
    <property type="molecule type" value="Genomic_DNA"/>
</dbReference>
<keyword evidence="10" id="KW-1185">Reference proteome</keyword>
<evidence type="ECO:0000256" key="6">
    <source>
        <dbReference type="ARBA" id="ARBA00023125"/>
    </source>
</evidence>
<dbReference type="InterPro" id="IPR012340">
    <property type="entry name" value="NA-bd_OB-fold"/>
</dbReference>
<dbReference type="InterPro" id="IPR057620">
    <property type="entry name" value="POT1A/B-like_OB"/>
</dbReference>
<dbReference type="Gramene" id="OMO99311">
    <property type="protein sequence ID" value="OMO99311"/>
    <property type="gene ID" value="CCACVL1_03858"/>
</dbReference>
<evidence type="ECO:0000256" key="1">
    <source>
        <dbReference type="ARBA" id="ARBA00004123"/>
    </source>
</evidence>
<dbReference type="Proteomes" id="UP000188268">
    <property type="component" value="Unassembled WGS sequence"/>
</dbReference>
<evidence type="ECO:0000313" key="10">
    <source>
        <dbReference type="Proteomes" id="UP000188268"/>
    </source>
</evidence>
<dbReference type="AlphaFoldDB" id="A0A1R3JX15"/>
<evidence type="ECO:0000313" key="9">
    <source>
        <dbReference type="EMBL" id="OMO99311.1"/>
    </source>
</evidence>
<dbReference type="PANTHER" id="PTHR14513">
    <property type="entry name" value="PROTECTION OF TELOMERES 1"/>
    <property type="match status" value="1"/>
</dbReference>
<evidence type="ECO:0000256" key="2">
    <source>
        <dbReference type="ARBA" id="ARBA00004574"/>
    </source>
</evidence>
<dbReference type="InterPro" id="IPR028389">
    <property type="entry name" value="POT1"/>
</dbReference>
<dbReference type="SMART" id="SM00976">
    <property type="entry name" value="Telo_bind"/>
    <property type="match status" value="1"/>
</dbReference>
<sequence length="458" mass="52886">MDDYKFLKIEDAITCINQKVNLIAAVLDFSMPQKSKGTDYFCKLKIIDDSHYKCGLPVHIFAHHMDDHPHVASIGDIIYLSRVTMKIHDGDVYAIFNKKFSSFSLYEGKHGEDFLPYQASSRFQARKQDEKLIAGLRKWLADSKVIDVPINFLFLREINEVDRLNVVCKVLHICEIATDELMVFLWDGTDAPPMIIRRKLEDEIRNQLPLCLEPIPLSMDSLHTFPTVGTILRITIDQDCRKYILQFLKVGQWVKIFNVLCKVHEGLWYGVLTSSTRIQKLPNEDMLISERQSDYDHRLSCKLERMPYWSFPWPSRITEVTCSDVTFATLMDVLTYRKVRKKFRCVVRVVAAIPWRVEDFRAPSGTYRVRFTVEDPTARVHAFAYGEDGEKFFDGHHPSADELTRRLYKLLGVAMSAEGKGFMDVARNPPWVQCCLKTSYLSSSKTKICKICDTKLVG</sequence>
<proteinExistence type="inferred from homology"/>
<evidence type="ECO:0000256" key="3">
    <source>
        <dbReference type="ARBA" id="ARBA00008442"/>
    </source>
</evidence>
<dbReference type="Pfam" id="PF25507">
    <property type="entry name" value="OB_POT1A"/>
    <property type="match status" value="1"/>
</dbReference>
<dbReference type="OMA" id="IHAFLYA"/>
<dbReference type="Pfam" id="PF02765">
    <property type="entry name" value="POT1"/>
    <property type="match status" value="1"/>
</dbReference>
<keyword evidence="7" id="KW-0539">Nucleus</keyword>
<keyword evidence="4" id="KW-0158">Chromosome</keyword>
<keyword evidence="5" id="KW-0779">Telomere</keyword>
<feature type="domain" description="Telomeric single stranded DNA binding POT1/Cdc13" evidence="8">
    <location>
        <begin position="6"/>
        <end position="141"/>
    </location>
</feature>
<dbReference type="Gene3D" id="2.40.50.140">
    <property type="entry name" value="Nucleic acid-binding proteins"/>
    <property type="match status" value="2"/>
</dbReference>
<dbReference type="GO" id="GO:0098505">
    <property type="term" value="F:G-rich strand telomeric DNA binding"/>
    <property type="evidence" value="ECO:0007669"/>
    <property type="project" value="TreeGrafter"/>
</dbReference>
<dbReference type="GO" id="GO:0010521">
    <property type="term" value="F:telomerase inhibitor activity"/>
    <property type="evidence" value="ECO:0007669"/>
    <property type="project" value="TreeGrafter"/>
</dbReference>
<dbReference type="GO" id="GO:0016233">
    <property type="term" value="P:telomere capping"/>
    <property type="evidence" value="ECO:0007669"/>
    <property type="project" value="TreeGrafter"/>
</dbReference>